<dbReference type="Proteomes" id="UP000299084">
    <property type="component" value="Unassembled WGS sequence"/>
</dbReference>
<dbReference type="AlphaFoldDB" id="A0A5N4CVL7"/>
<accession>A0A5N4CVL7</accession>
<reference evidence="2 3" key="1">
    <citation type="journal article" date="2019" name="Mol. Ecol. Resour.">
        <title>Improving Illumina assemblies with Hi-C and long reads: an example with the North African dromedary.</title>
        <authorList>
            <person name="Elbers J.P."/>
            <person name="Rogers M.F."/>
            <person name="Perelman P.L."/>
            <person name="Proskuryakova A.A."/>
            <person name="Serdyukova N.A."/>
            <person name="Johnson W.E."/>
            <person name="Horin P."/>
            <person name="Corander J."/>
            <person name="Murphy D."/>
            <person name="Burger P.A."/>
        </authorList>
    </citation>
    <scope>NUCLEOTIDE SEQUENCE [LARGE SCALE GENOMIC DNA]</scope>
    <source>
        <strain evidence="2">Drom800</strain>
        <tissue evidence="2">Blood</tissue>
    </source>
</reference>
<evidence type="ECO:0000313" key="2">
    <source>
        <dbReference type="EMBL" id="KAB1262899.1"/>
    </source>
</evidence>
<feature type="compositionally biased region" description="Acidic residues" evidence="1">
    <location>
        <begin position="116"/>
        <end position="126"/>
    </location>
</feature>
<evidence type="ECO:0000313" key="3">
    <source>
        <dbReference type="Proteomes" id="UP000299084"/>
    </source>
</evidence>
<sequence>MVAPGTRRPAVMSYILLQEADAAAHRARTSHFLPSGDCVVVRPQQGTDYAGKCYAGKRSQVCVILREGEDHGTRAAGGVQGCATSVPFLIQTNQLTGEARGNFGDRYFGTDAVPDGSDEEEGGSRG</sequence>
<dbReference type="EMBL" id="JWIN03000019">
    <property type="protein sequence ID" value="KAB1262899.1"/>
    <property type="molecule type" value="Genomic_DNA"/>
</dbReference>
<keyword evidence="3" id="KW-1185">Reference proteome</keyword>
<feature type="region of interest" description="Disordered" evidence="1">
    <location>
        <begin position="106"/>
        <end position="126"/>
    </location>
</feature>
<name>A0A5N4CVL7_CAMDR</name>
<proteinExistence type="predicted"/>
<keyword evidence="2" id="KW-0808">Transferase</keyword>
<organism evidence="2 3">
    <name type="scientific">Camelus dromedarius</name>
    <name type="common">Dromedary</name>
    <name type="synonym">Arabian camel</name>
    <dbReference type="NCBI Taxonomy" id="9838"/>
    <lineage>
        <taxon>Eukaryota</taxon>
        <taxon>Metazoa</taxon>
        <taxon>Chordata</taxon>
        <taxon>Craniata</taxon>
        <taxon>Vertebrata</taxon>
        <taxon>Euteleostomi</taxon>
        <taxon>Mammalia</taxon>
        <taxon>Eutheria</taxon>
        <taxon>Laurasiatheria</taxon>
        <taxon>Artiodactyla</taxon>
        <taxon>Tylopoda</taxon>
        <taxon>Camelidae</taxon>
        <taxon>Camelus</taxon>
    </lineage>
</organism>
<protein>
    <submittedName>
        <fullName evidence="2">Uridine-cytidine kinase-like 1</fullName>
    </submittedName>
</protein>
<keyword evidence="2" id="KW-0418">Kinase</keyword>
<gene>
    <name evidence="2" type="ORF">Cadr_000020820</name>
</gene>
<dbReference type="GO" id="GO:0016301">
    <property type="term" value="F:kinase activity"/>
    <property type="evidence" value="ECO:0007669"/>
    <property type="project" value="UniProtKB-KW"/>
</dbReference>
<evidence type="ECO:0000256" key="1">
    <source>
        <dbReference type="SAM" id="MobiDB-lite"/>
    </source>
</evidence>
<comment type="caution">
    <text evidence="2">The sequence shown here is derived from an EMBL/GenBank/DDBJ whole genome shotgun (WGS) entry which is preliminary data.</text>
</comment>